<dbReference type="EMBL" id="JBHIRY010000008">
    <property type="protein sequence ID" value="MFB5760914.1"/>
    <property type="molecule type" value="Genomic_DNA"/>
</dbReference>
<feature type="transmembrane region" description="Helical" evidence="2">
    <location>
        <begin position="116"/>
        <end position="139"/>
    </location>
</feature>
<organism evidence="3 4">
    <name type="scientific">Paenibacillus medicaginis</name>
    <dbReference type="NCBI Taxonomy" id="1470560"/>
    <lineage>
        <taxon>Bacteria</taxon>
        <taxon>Bacillati</taxon>
        <taxon>Bacillota</taxon>
        <taxon>Bacilli</taxon>
        <taxon>Bacillales</taxon>
        <taxon>Paenibacillaceae</taxon>
        <taxon>Paenibacillus</taxon>
    </lineage>
</organism>
<protein>
    <submittedName>
        <fullName evidence="3">Uncharacterized protein</fullName>
    </submittedName>
</protein>
<keyword evidence="4" id="KW-1185">Reference proteome</keyword>
<comment type="caution">
    <text evidence="3">The sequence shown here is derived from an EMBL/GenBank/DDBJ whole genome shotgun (WGS) entry which is preliminary data.</text>
</comment>
<dbReference type="RefSeq" id="WP_375520060.1">
    <property type="nucleotide sequence ID" value="NZ_JBHIRY010000008.1"/>
</dbReference>
<gene>
    <name evidence="3" type="ORF">ACE5LO_10975</name>
</gene>
<feature type="compositionally biased region" description="Polar residues" evidence="1">
    <location>
        <begin position="1"/>
        <end position="36"/>
    </location>
</feature>
<keyword evidence="2" id="KW-0472">Membrane</keyword>
<proteinExistence type="predicted"/>
<reference evidence="3 4" key="1">
    <citation type="submission" date="2024-09" db="EMBL/GenBank/DDBJ databases">
        <title>Paenibacillus zeirhizospherea sp. nov., isolated from surface of the maize (Zea mays) roots in a horticulture field, Hungary.</title>
        <authorList>
            <person name="Marton D."/>
            <person name="Farkas M."/>
            <person name="Bedics A."/>
            <person name="Toth E."/>
            <person name="Tancsics A."/>
            <person name="Boka K."/>
            <person name="Marati G."/>
            <person name="Kriszt B."/>
            <person name="Cserhati M."/>
        </authorList>
    </citation>
    <scope>NUCLEOTIDE SEQUENCE [LARGE SCALE GENOMIC DNA]</scope>
    <source>
        <strain evidence="3 4">JCM 18446</strain>
    </source>
</reference>
<sequence>MQRNTSTTSNQAKRAATPQANRTAGRQSGAANSQVHRTAAAQDERMGSPMNVSGSAGSVACRKCKSTQVVANKKGYSFAKMFITLGWMGVLPLLIVVCGSMLIFLTVPMINEGLLYTVYILCGISILFSVPVSILVGFISRNEIINGCMNCGFKWAPAKKK</sequence>
<evidence type="ECO:0000256" key="1">
    <source>
        <dbReference type="SAM" id="MobiDB-lite"/>
    </source>
</evidence>
<keyword evidence="2" id="KW-1133">Transmembrane helix</keyword>
<evidence type="ECO:0000313" key="3">
    <source>
        <dbReference type="EMBL" id="MFB5760914.1"/>
    </source>
</evidence>
<accession>A0ABV5C059</accession>
<keyword evidence="2" id="KW-0812">Transmembrane</keyword>
<feature type="region of interest" description="Disordered" evidence="1">
    <location>
        <begin position="1"/>
        <end position="51"/>
    </location>
</feature>
<feature type="transmembrane region" description="Helical" evidence="2">
    <location>
        <begin position="82"/>
        <end position="110"/>
    </location>
</feature>
<evidence type="ECO:0000256" key="2">
    <source>
        <dbReference type="SAM" id="Phobius"/>
    </source>
</evidence>
<dbReference type="Proteomes" id="UP001580430">
    <property type="component" value="Unassembled WGS sequence"/>
</dbReference>
<evidence type="ECO:0000313" key="4">
    <source>
        <dbReference type="Proteomes" id="UP001580430"/>
    </source>
</evidence>
<name>A0ABV5C059_9BACL</name>